<dbReference type="Proteomes" id="UP001387447">
    <property type="component" value="Unassembled WGS sequence"/>
</dbReference>
<evidence type="ECO:0000313" key="1">
    <source>
        <dbReference type="EMBL" id="MEK9510763.1"/>
    </source>
</evidence>
<protein>
    <submittedName>
        <fullName evidence="1">Uncharacterized protein</fullName>
    </submittedName>
</protein>
<organism evidence="1 2">
    <name type="scientific">Limnospira fusiformis PMC 851.14</name>
    <dbReference type="NCBI Taxonomy" id="2219512"/>
    <lineage>
        <taxon>Bacteria</taxon>
        <taxon>Bacillati</taxon>
        <taxon>Cyanobacteriota</taxon>
        <taxon>Cyanophyceae</taxon>
        <taxon>Oscillatoriophycideae</taxon>
        <taxon>Oscillatoriales</taxon>
        <taxon>Sirenicapillariaceae</taxon>
        <taxon>Limnospira</taxon>
    </lineage>
</organism>
<proteinExistence type="predicted"/>
<name>A0ABU9EHM2_LIMFS</name>
<dbReference type="EMBL" id="JBBWYZ010000003">
    <property type="protein sequence ID" value="MEK9510763.1"/>
    <property type="molecule type" value="Genomic_DNA"/>
</dbReference>
<reference evidence="1 2" key="1">
    <citation type="journal article" date="2024" name="Front. Microbiol.">
        <title>Transcriptomic insights into the dominance of two phototrophs throughout the water column of a tropical hypersaline-alkaline crater lake (Dziani Dzaha, Mayotte).</title>
        <authorList>
            <person name="Duperron S."/>
            <person name="Halary S."/>
            <person name="Bouly J.-P."/>
            <person name="Roussel T."/>
            <person name="Hugoni M."/>
            <person name="Bruto M."/>
            <person name="Oger P."/>
            <person name="Duval C."/>
            <person name="Woo A."/>
            <person name="Jezequiel D."/>
            <person name="Ader M."/>
            <person name="Leboulanger C."/>
            <person name="Agogue H."/>
            <person name="Grossi V."/>
            <person name="Trousselier M."/>
            <person name="Bernard C."/>
        </authorList>
    </citation>
    <scope>NUCLEOTIDE SEQUENCE [LARGE SCALE GENOMIC DNA]</scope>
    <source>
        <strain evidence="1 2">PMC 851.14</strain>
    </source>
</reference>
<accession>A0ABU9EHM2</accession>
<sequence>MNKLYIAIDIWYNRSKPIGKKRTSASNHSYTFNTPQLIQPILSQNMTYNC</sequence>
<evidence type="ECO:0000313" key="2">
    <source>
        <dbReference type="Proteomes" id="UP001387447"/>
    </source>
</evidence>
<comment type="caution">
    <text evidence="1">The sequence shown here is derived from an EMBL/GenBank/DDBJ whole genome shotgun (WGS) entry which is preliminary data.</text>
</comment>
<keyword evidence="2" id="KW-1185">Reference proteome</keyword>
<gene>
    <name evidence="1" type="ORF">AAEJ74_03450</name>
</gene>